<reference evidence="3" key="1">
    <citation type="submission" date="2016-10" db="EMBL/GenBank/DDBJ databases">
        <authorList>
            <person name="Varghese N."/>
            <person name="Submissions S."/>
        </authorList>
    </citation>
    <scope>NUCLEOTIDE SEQUENCE [LARGE SCALE GENOMIC DNA]</scope>
    <source>
        <strain evidence="3">DSM 26348</strain>
    </source>
</reference>
<dbReference type="InterPro" id="IPR012296">
    <property type="entry name" value="Nuclease_put_TT1808"/>
</dbReference>
<dbReference type="Proteomes" id="UP000199518">
    <property type="component" value="Unassembled WGS sequence"/>
</dbReference>
<dbReference type="Gene3D" id="3.90.1570.10">
    <property type="entry name" value="tt1808, chain A"/>
    <property type="match status" value="1"/>
</dbReference>
<dbReference type="PANTHER" id="PTHR36558">
    <property type="entry name" value="GLR1098 PROTEIN"/>
    <property type="match status" value="1"/>
</dbReference>
<keyword evidence="2" id="KW-0540">Nuclease</keyword>
<dbReference type="InterPro" id="IPR008538">
    <property type="entry name" value="Uma2"/>
</dbReference>
<evidence type="ECO:0000259" key="1">
    <source>
        <dbReference type="Pfam" id="PF05685"/>
    </source>
</evidence>
<evidence type="ECO:0000313" key="3">
    <source>
        <dbReference type="Proteomes" id="UP000199518"/>
    </source>
</evidence>
<dbReference type="Pfam" id="PF05685">
    <property type="entry name" value="Uma2"/>
    <property type="match status" value="1"/>
</dbReference>
<name>A0A1I3G5S9_9PLAN</name>
<gene>
    <name evidence="2" type="ORF">SAMN05421753_106200</name>
</gene>
<keyword evidence="2" id="KW-0378">Hydrolase</keyword>
<evidence type="ECO:0000313" key="2">
    <source>
        <dbReference type="EMBL" id="SFI18823.1"/>
    </source>
</evidence>
<dbReference type="STRING" id="1576369.SAMN05421753_106200"/>
<sequence length="195" mass="21515">MSVSALKRLSADEYLAIERAAETKSDFYNGVMSARSLACEPEVLIATNLSTALGNALTCGRYRVYGSDLRLKTPTGLYTYPDVTVACGSPKFLDGRRDTLLNPLAIFEVLSPSTEAYDRGKKFEHFRHVDSLQSYVLVARDRRSVEVYSRQESGWLLTTAVSGEVAIPALDVVLKLDELYTFVELPPSEPLPDVG</sequence>
<dbReference type="EMBL" id="FOQD01000006">
    <property type="protein sequence ID" value="SFI18823.1"/>
    <property type="molecule type" value="Genomic_DNA"/>
</dbReference>
<dbReference type="InterPro" id="IPR011335">
    <property type="entry name" value="Restrct_endonuc-II-like"/>
</dbReference>
<dbReference type="OrthoDB" id="9808428at2"/>
<dbReference type="SUPFAM" id="SSF52980">
    <property type="entry name" value="Restriction endonuclease-like"/>
    <property type="match status" value="1"/>
</dbReference>
<dbReference type="AlphaFoldDB" id="A0A1I3G5S9"/>
<dbReference type="CDD" id="cd06260">
    <property type="entry name" value="DUF820-like"/>
    <property type="match status" value="1"/>
</dbReference>
<keyword evidence="2" id="KW-0255">Endonuclease</keyword>
<dbReference type="RefSeq" id="WP_092049639.1">
    <property type="nucleotide sequence ID" value="NZ_FOQD01000006.1"/>
</dbReference>
<protein>
    <submittedName>
        <fullName evidence="2">Endonuclease, Uma2 family (Restriction endonuclease fold)</fullName>
    </submittedName>
</protein>
<organism evidence="2 3">
    <name type="scientific">Planctomicrobium piriforme</name>
    <dbReference type="NCBI Taxonomy" id="1576369"/>
    <lineage>
        <taxon>Bacteria</taxon>
        <taxon>Pseudomonadati</taxon>
        <taxon>Planctomycetota</taxon>
        <taxon>Planctomycetia</taxon>
        <taxon>Planctomycetales</taxon>
        <taxon>Planctomycetaceae</taxon>
        <taxon>Planctomicrobium</taxon>
    </lineage>
</organism>
<dbReference type="GO" id="GO:0004519">
    <property type="term" value="F:endonuclease activity"/>
    <property type="evidence" value="ECO:0007669"/>
    <property type="project" value="UniProtKB-KW"/>
</dbReference>
<proteinExistence type="predicted"/>
<accession>A0A1I3G5S9</accession>
<feature type="domain" description="Putative restriction endonuclease" evidence="1">
    <location>
        <begin position="12"/>
        <end position="167"/>
    </location>
</feature>
<keyword evidence="3" id="KW-1185">Reference proteome</keyword>
<dbReference type="PANTHER" id="PTHR36558:SF1">
    <property type="entry name" value="RESTRICTION ENDONUCLEASE DOMAIN-CONTAINING PROTEIN-RELATED"/>
    <property type="match status" value="1"/>
</dbReference>